<feature type="transmembrane region" description="Helical" evidence="1">
    <location>
        <begin position="47"/>
        <end position="70"/>
    </location>
</feature>
<name>A0A7S0QJX2_9CRYP</name>
<keyword evidence="1" id="KW-1133">Transmembrane helix</keyword>
<dbReference type="AlphaFoldDB" id="A0A7S0QJX2"/>
<gene>
    <name evidence="2" type="ORF">CCUR1050_LOCUS15341</name>
</gene>
<keyword evidence="1" id="KW-0472">Membrane</keyword>
<sequence length="225" mass="24298">MKKCCRMAAEVLSSSLLLFAIGLMSFGAFLLYKWHTDDTTAKDPVPGYIIAIMVLSCLTGLSNTGAYLGICLNSRCLLSVSASLSLAVILAQGVFAAILIVDPSLLASFLCPDGDTKCVEAIVGSFKNAFTTLLLSIICAVEIVALCSLRCLSQRTPEDSELDKVIIDRGALSQSLLHDDWEARRDEFEARSKRRLEQQRAALSSVAKKGLQSQGRPLTSNSIFS</sequence>
<evidence type="ECO:0000256" key="1">
    <source>
        <dbReference type="SAM" id="Phobius"/>
    </source>
</evidence>
<feature type="transmembrane region" description="Helical" evidence="1">
    <location>
        <begin position="12"/>
        <end position="35"/>
    </location>
</feature>
<reference evidence="2" key="1">
    <citation type="submission" date="2021-01" db="EMBL/GenBank/DDBJ databases">
        <authorList>
            <person name="Corre E."/>
            <person name="Pelletier E."/>
            <person name="Niang G."/>
            <person name="Scheremetjew M."/>
            <person name="Finn R."/>
            <person name="Kale V."/>
            <person name="Holt S."/>
            <person name="Cochrane G."/>
            <person name="Meng A."/>
            <person name="Brown T."/>
            <person name="Cohen L."/>
        </authorList>
    </citation>
    <scope>NUCLEOTIDE SEQUENCE</scope>
    <source>
        <strain evidence="2">CCAP979/52</strain>
    </source>
</reference>
<evidence type="ECO:0000313" key="2">
    <source>
        <dbReference type="EMBL" id="CAD8637657.1"/>
    </source>
</evidence>
<organism evidence="2">
    <name type="scientific">Cryptomonas curvata</name>
    <dbReference type="NCBI Taxonomy" id="233186"/>
    <lineage>
        <taxon>Eukaryota</taxon>
        <taxon>Cryptophyceae</taxon>
        <taxon>Cryptomonadales</taxon>
        <taxon>Cryptomonadaceae</taxon>
        <taxon>Cryptomonas</taxon>
    </lineage>
</organism>
<proteinExistence type="predicted"/>
<accession>A0A7S0QJX2</accession>
<protein>
    <recommendedName>
        <fullName evidence="3">Tetraspanin</fullName>
    </recommendedName>
</protein>
<dbReference type="EMBL" id="HBEZ01027769">
    <property type="protein sequence ID" value="CAD8637657.1"/>
    <property type="molecule type" value="Transcribed_RNA"/>
</dbReference>
<evidence type="ECO:0008006" key="3">
    <source>
        <dbReference type="Google" id="ProtNLM"/>
    </source>
</evidence>
<keyword evidence="1" id="KW-0812">Transmembrane</keyword>
<feature type="transmembrane region" description="Helical" evidence="1">
    <location>
        <begin position="133"/>
        <end position="152"/>
    </location>
</feature>
<feature type="transmembrane region" description="Helical" evidence="1">
    <location>
        <begin position="77"/>
        <end position="100"/>
    </location>
</feature>